<protein>
    <submittedName>
        <fullName evidence="1">Uncharacterized protein</fullName>
    </submittedName>
</protein>
<accession>A0A8J6XD49</accession>
<dbReference type="Proteomes" id="UP000629098">
    <property type="component" value="Unassembled WGS sequence"/>
</dbReference>
<gene>
    <name evidence="1" type="ORF">ICL16_12885</name>
</gene>
<reference evidence="1" key="1">
    <citation type="submission" date="2020-09" db="EMBL/GenBank/DDBJ databases">
        <title>Iningainema tapete sp. nov. (Scytonemataceae, Cyanobacteria) from greenhouses in central Florida (USA) produces two types of nodularin with biosynthetic potential for microcystin-LR and anabaenopeptins.</title>
        <authorList>
            <person name="Berthold D.E."/>
            <person name="Lefler F.W."/>
            <person name="Huang I.-S."/>
            <person name="Abdulla H."/>
            <person name="Zimba P.V."/>
            <person name="Laughinghouse H.D. IV."/>
        </authorList>
    </citation>
    <scope>NUCLEOTIDE SEQUENCE</scope>
    <source>
        <strain evidence="1">BLCCT55</strain>
    </source>
</reference>
<proteinExistence type="predicted"/>
<dbReference type="RefSeq" id="WP_190828132.1">
    <property type="nucleotide sequence ID" value="NZ_CAWPPI010000048.1"/>
</dbReference>
<evidence type="ECO:0000313" key="2">
    <source>
        <dbReference type="Proteomes" id="UP000629098"/>
    </source>
</evidence>
<sequence>MNSSSQDHAIASPEYREFMEEYYKFITYSTQVSQICVVPKTLKRGNSSAVSLSLKAVEMHLAAVNSYARLVAIYNQLFQKYWNDIHG</sequence>
<keyword evidence="2" id="KW-1185">Reference proteome</keyword>
<evidence type="ECO:0000313" key="1">
    <source>
        <dbReference type="EMBL" id="MBD2772944.1"/>
    </source>
</evidence>
<comment type="caution">
    <text evidence="1">The sequence shown here is derived from an EMBL/GenBank/DDBJ whole genome shotgun (WGS) entry which is preliminary data.</text>
</comment>
<organism evidence="1 2">
    <name type="scientific">Iningainema tapete BLCC-T55</name>
    <dbReference type="NCBI Taxonomy" id="2748662"/>
    <lineage>
        <taxon>Bacteria</taxon>
        <taxon>Bacillati</taxon>
        <taxon>Cyanobacteriota</taxon>
        <taxon>Cyanophyceae</taxon>
        <taxon>Nostocales</taxon>
        <taxon>Scytonemataceae</taxon>
        <taxon>Iningainema tapete</taxon>
    </lineage>
</organism>
<dbReference type="EMBL" id="JACXAE010000048">
    <property type="protein sequence ID" value="MBD2772944.1"/>
    <property type="molecule type" value="Genomic_DNA"/>
</dbReference>
<name>A0A8J6XD49_9CYAN</name>
<dbReference type="AlphaFoldDB" id="A0A8J6XD49"/>